<evidence type="ECO:0008006" key="3">
    <source>
        <dbReference type="Google" id="ProtNLM"/>
    </source>
</evidence>
<dbReference type="RefSeq" id="WP_119102595.1">
    <property type="nucleotide sequence ID" value="NZ_QXMJ01000153.1"/>
</dbReference>
<dbReference type="InterPro" id="IPR025850">
    <property type="entry name" value="SUKH-3"/>
</dbReference>
<evidence type="ECO:0000313" key="2">
    <source>
        <dbReference type="Proteomes" id="UP000317378"/>
    </source>
</evidence>
<protein>
    <recommendedName>
        <fullName evidence="3">SUKH-3 domain containing protein</fullName>
    </recommendedName>
</protein>
<keyword evidence="2" id="KW-1185">Reference proteome</keyword>
<dbReference type="Pfam" id="PF14433">
    <property type="entry name" value="SUKH-3"/>
    <property type="match status" value="2"/>
</dbReference>
<dbReference type="OrthoDB" id="3351204at2"/>
<gene>
    <name evidence="1" type="ORF">FGD71_024095</name>
</gene>
<name>A0A505DAA6_9ACTN</name>
<evidence type="ECO:0000313" key="1">
    <source>
        <dbReference type="EMBL" id="TPQ19737.1"/>
    </source>
</evidence>
<comment type="caution">
    <text evidence="1">The sequence shown here is derived from an EMBL/GenBank/DDBJ whole genome shotgun (WGS) entry which is preliminary data.</text>
</comment>
<accession>A0A505DAA6</accession>
<sequence length="316" mass="35252">MSGELRPVWSTLTDQVMRKSGWYPGRSVPTVTWESILREHGGFEIHESGRQFLAEFGGLDNEGWPPGPITAQSPFRLDPLTAEWDEETFARLSEEAGADLYPVGQANRRTSYLGVAADGAVYIGKDRARLLARTPAEALEQLVETRCTDAPLPLVPVEPPPVRNLRGHQELSTDTGQRWSAETGQVLQAAGWYPGRSVPTATWESILREHDGFEIHEAAQQFLAEFGALAVERGQNWPKAWREFRLDPLLAKWDHEIFEVLSEEVGADLYPLGMADRRNQYLGMAPHGKVYVGMDYVSLLADTGDKAIEKLIEGNK</sequence>
<reference evidence="1 2" key="1">
    <citation type="submission" date="2019-06" db="EMBL/GenBank/DDBJ databases">
        <title>Streptomyces sporangiiformans sp. nov., a novel actinomycete isolated from soil in Mount Song.</title>
        <authorList>
            <person name="Han L."/>
        </authorList>
    </citation>
    <scope>NUCLEOTIDE SEQUENCE [LARGE SCALE GENOMIC DNA]</scope>
    <source>
        <strain evidence="1 2">NEAU-SSA 1</strain>
    </source>
</reference>
<proteinExistence type="predicted"/>
<dbReference type="Proteomes" id="UP000317378">
    <property type="component" value="Unassembled WGS sequence"/>
</dbReference>
<organism evidence="1 2">
    <name type="scientific">Streptomyces sporangiiformans</name>
    <dbReference type="NCBI Taxonomy" id="2315329"/>
    <lineage>
        <taxon>Bacteria</taxon>
        <taxon>Bacillati</taxon>
        <taxon>Actinomycetota</taxon>
        <taxon>Actinomycetes</taxon>
        <taxon>Kitasatosporales</taxon>
        <taxon>Streptomycetaceae</taxon>
        <taxon>Streptomyces</taxon>
    </lineage>
</organism>
<dbReference type="AlphaFoldDB" id="A0A505DAA6"/>
<dbReference type="EMBL" id="VCHX02000153">
    <property type="protein sequence ID" value="TPQ19737.1"/>
    <property type="molecule type" value="Genomic_DNA"/>
</dbReference>